<keyword evidence="3" id="KW-0408">Iron</keyword>
<evidence type="ECO:0000256" key="1">
    <source>
        <dbReference type="ARBA" id="ARBA00022714"/>
    </source>
</evidence>
<protein>
    <recommendedName>
        <fullName evidence="6">Rieske domain-containing protein</fullName>
    </recommendedName>
</protein>
<evidence type="ECO:0000256" key="5">
    <source>
        <dbReference type="ARBA" id="ARBA00023157"/>
    </source>
</evidence>
<keyword evidence="4" id="KW-0411">Iron-sulfur</keyword>
<dbReference type="PANTHER" id="PTHR13847">
    <property type="entry name" value="SARCOSINE DEHYDROGENASE-RELATED"/>
    <property type="match status" value="1"/>
</dbReference>
<evidence type="ECO:0000256" key="2">
    <source>
        <dbReference type="ARBA" id="ARBA00022723"/>
    </source>
</evidence>
<dbReference type="GO" id="GO:0051537">
    <property type="term" value="F:2 iron, 2 sulfur cluster binding"/>
    <property type="evidence" value="ECO:0007669"/>
    <property type="project" value="UniProtKB-KW"/>
</dbReference>
<dbReference type="SUPFAM" id="SSF51905">
    <property type="entry name" value="FAD/NAD(P)-binding domain"/>
    <property type="match status" value="1"/>
</dbReference>
<dbReference type="InterPro" id="IPR006076">
    <property type="entry name" value="FAD-dep_OxRdtase"/>
</dbReference>
<dbReference type="Gene3D" id="3.50.50.60">
    <property type="entry name" value="FAD/NAD(P)-binding domain"/>
    <property type="match status" value="1"/>
</dbReference>
<evidence type="ECO:0000313" key="8">
    <source>
        <dbReference type="Proteomes" id="UP001165080"/>
    </source>
</evidence>
<reference evidence="7 8" key="1">
    <citation type="journal article" date="2023" name="Commun. Biol.">
        <title>Reorganization of the ancestral sex-determining regions during the evolution of trioecy in Pleodorina starrii.</title>
        <authorList>
            <person name="Takahashi K."/>
            <person name="Suzuki S."/>
            <person name="Kawai-Toyooka H."/>
            <person name="Yamamoto K."/>
            <person name="Hamaji T."/>
            <person name="Ootsuki R."/>
            <person name="Yamaguchi H."/>
            <person name="Kawachi M."/>
            <person name="Higashiyama T."/>
            <person name="Nozaki H."/>
        </authorList>
    </citation>
    <scope>NUCLEOTIDE SEQUENCE [LARGE SCALE GENOMIC DNA]</scope>
    <source>
        <strain evidence="7 8">NIES-4479</strain>
    </source>
</reference>
<dbReference type="Gene3D" id="3.30.9.10">
    <property type="entry name" value="D-Amino Acid Oxidase, subunit A, domain 2"/>
    <property type="match status" value="1"/>
</dbReference>
<dbReference type="AlphaFoldDB" id="A0A9W6F5Z6"/>
<dbReference type="InterPro" id="IPR036188">
    <property type="entry name" value="FAD/NAD-bd_sf"/>
</dbReference>
<dbReference type="EMBL" id="BRXU01000019">
    <property type="protein sequence ID" value="GLC57554.1"/>
    <property type="molecule type" value="Genomic_DNA"/>
</dbReference>
<evidence type="ECO:0000313" key="7">
    <source>
        <dbReference type="EMBL" id="GLC57554.1"/>
    </source>
</evidence>
<evidence type="ECO:0000256" key="4">
    <source>
        <dbReference type="ARBA" id="ARBA00023014"/>
    </source>
</evidence>
<dbReference type="SUPFAM" id="SSF50022">
    <property type="entry name" value="ISP domain"/>
    <property type="match status" value="1"/>
</dbReference>
<keyword evidence="5" id="KW-1015">Disulfide bond</keyword>
<dbReference type="Gene3D" id="2.102.10.10">
    <property type="entry name" value="Rieske [2Fe-2S] iron-sulphur domain"/>
    <property type="match status" value="1"/>
</dbReference>
<dbReference type="InterPro" id="IPR017941">
    <property type="entry name" value="Rieske_2Fe-2S"/>
</dbReference>
<dbReference type="Pfam" id="PF01266">
    <property type="entry name" value="DAO"/>
    <property type="match status" value="1"/>
</dbReference>
<gene>
    <name evidence="7" type="primary">PLEST002737</name>
    <name evidence="7" type="ORF">PLESTB_001239700</name>
</gene>
<feature type="domain" description="Rieske" evidence="6">
    <location>
        <begin position="513"/>
        <end position="600"/>
    </location>
</feature>
<dbReference type="InterPro" id="IPR036922">
    <property type="entry name" value="Rieske_2Fe-2S_sf"/>
</dbReference>
<dbReference type="PROSITE" id="PS51296">
    <property type="entry name" value="RIESKE"/>
    <property type="match status" value="1"/>
</dbReference>
<keyword evidence="1" id="KW-0001">2Fe-2S</keyword>
<dbReference type="GO" id="GO:0046872">
    <property type="term" value="F:metal ion binding"/>
    <property type="evidence" value="ECO:0007669"/>
    <property type="project" value="UniProtKB-KW"/>
</dbReference>
<dbReference type="PANTHER" id="PTHR13847:SF281">
    <property type="entry name" value="FAD DEPENDENT OXIDOREDUCTASE DOMAIN-CONTAINING PROTEIN"/>
    <property type="match status" value="1"/>
</dbReference>
<dbReference type="PRINTS" id="PR00162">
    <property type="entry name" value="RIESKE"/>
</dbReference>
<accession>A0A9W6F5Z6</accession>
<organism evidence="7 8">
    <name type="scientific">Pleodorina starrii</name>
    <dbReference type="NCBI Taxonomy" id="330485"/>
    <lineage>
        <taxon>Eukaryota</taxon>
        <taxon>Viridiplantae</taxon>
        <taxon>Chlorophyta</taxon>
        <taxon>core chlorophytes</taxon>
        <taxon>Chlorophyceae</taxon>
        <taxon>CS clade</taxon>
        <taxon>Chlamydomonadales</taxon>
        <taxon>Volvocaceae</taxon>
        <taxon>Pleodorina</taxon>
    </lineage>
</organism>
<evidence type="ECO:0000259" key="6">
    <source>
        <dbReference type="PROSITE" id="PS51296"/>
    </source>
</evidence>
<dbReference type="InterPro" id="IPR005805">
    <property type="entry name" value="Rieske_Fe-S_prot_C"/>
</dbReference>
<comment type="caution">
    <text evidence="7">The sequence shown here is derived from an EMBL/GenBank/DDBJ whole genome shotgun (WGS) entry which is preliminary data.</text>
</comment>
<dbReference type="Pfam" id="PF00355">
    <property type="entry name" value="Rieske"/>
    <property type="match status" value="1"/>
</dbReference>
<proteinExistence type="predicted"/>
<dbReference type="GO" id="GO:0005737">
    <property type="term" value="C:cytoplasm"/>
    <property type="evidence" value="ECO:0007669"/>
    <property type="project" value="TreeGrafter"/>
</dbReference>
<keyword evidence="2" id="KW-0479">Metal-binding</keyword>
<dbReference type="OrthoDB" id="429143at2759"/>
<dbReference type="Proteomes" id="UP001165080">
    <property type="component" value="Unassembled WGS sequence"/>
</dbReference>
<keyword evidence="8" id="KW-1185">Reference proteome</keyword>
<sequence>MAPAPLLSPWLQDGLRQRYPPLLEDLTADVVVVGAGLAGLSTAYRLVKAGKRVVVLESRLVGSGSAGRGLGQLSTWVNDTYREVERIAGLERARQVAEAHAAAVAFVRQVVREEGIECELQEVEGAVQVEAEAPTEGQQQQEQEQEQQRASRLLREELAACCRAGVEGARIEFRQVEGLPRHQHEETLVLAGCLNLHPLKYLQGLAEAVTRHGGRIFELTRAKGGLVTGPSGGVVRTMTGHIAWASEAVILATHSPINRNQLWVHDRQIPKRDYVVAIEVPKGSVVPAHFSQLTTLAAPGPGGLSALLQPLSLLLGGGPGPGGRHSVRLAALPLHHLVAGEGGGGAASSYEANKELLLVRGEMHHQGHDEKQLGARVGYGDPWGNLERWARARFPMCGRTLYCWSGSDYYPADMLGLYGRDPLDLSRPPVYILTGHGGQEWTGATLGSEAVAGEVLGGAAVPRWAEAYRPSRVIPGAVGKYTSELALYFSTVGVALLKHVVPRSLQDVVGLVAPASVERSLKPGEGRVAQHGLLKKALYRDSEGLLHLHSALCTHLGCCVEWNPLDKTFDCPCHGSQYDACGKCIHAPAVGDLEDLGCRP</sequence>
<name>A0A9W6F5Z6_9CHLO</name>
<evidence type="ECO:0000256" key="3">
    <source>
        <dbReference type="ARBA" id="ARBA00023004"/>
    </source>
</evidence>
<dbReference type="GO" id="GO:0016020">
    <property type="term" value="C:membrane"/>
    <property type="evidence" value="ECO:0007669"/>
    <property type="project" value="InterPro"/>
</dbReference>